<evidence type="ECO:0000313" key="2">
    <source>
        <dbReference type="Proteomes" id="UP000019300"/>
    </source>
</evidence>
<evidence type="ECO:0000313" key="1">
    <source>
        <dbReference type="EMBL" id="AHI61047.1"/>
    </source>
</evidence>
<dbReference type="GeneID" id="18502402"/>
<dbReference type="KEGG" id="vg:18502402"/>
<dbReference type="RefSeq" id="YP_009005408.1">
    <property type="nucleotide sequence ID" value="NC_023561.1"/>
</dbReference>
<dbReference type="EMBL" id="KJ101592">
    <property type="protein sequence ID" value="AHI61047.1"/>
    <property type="molecule type" value="Genomic_DNA"/>
</dbReference>
<gene>
    <name evidence="1" type="ORF">PG7_144</name>
</gene>
<proteinExistence type="predicted"/>
<reference evidence="1 2" key="1">
    <citation type="submission" date="2014-01" db="EMBL/GenBank/DDBJ databases">
        <title>Characterization of a Potential Antibacterial Agent, phage PG7, for the Treatment of Enterobacter cloacae Infection in Mice.</title>
        <authorList>
            <person name="Wang S.W."/>
            <person name="Jin J."/>
            <person name="Chen S.J."/>
            <person name="Zhang G."/>
            <person name="Li Z.J."/>
            <person name="Li Y.H."/>
            <person name="Wang X.T."/>
            <person name="Wang J."/>
            <person name="Wang S.M."/>
            <person name="Wang Z.Q."/>
            <person name="Zhao G.Q."/>
        </authorList>
    </citation>
    <scope>NUCLEOTIDE SEQUENCE [LARGE SCALE GENOMIC DNA]</scope>
</reference>
<accession>W6ASI9</accession>
<name>W6ASI9_9CAUD</name>
<sequence>MVLLPHQNKIESENKMKFNTSTIHEITNNFGEVTHYRAILNTGDHEYHVTDIVEAKDVKDVIEYSVTNWPTAQLVIGHRM</sequence>
<dbReference type="Proteomes" id="UP000019300">
    <property type="component" value="Segment"/>
</dbReference>
<organism evidence="1 2">
    <name type="scientific">Enterobacter phage PG7</name>
    <dbReference type="NCBI Taxonomy" id="1455074"/>
    <lineage>
        <taxon>Viruses</taxon>
        <taxon>Duplodnaviria</taxon>
        <taxon>Heunggongvirae</taxon>
        <taxon>Uroviricota</taxon>
        <taxon>Caudoviricetes</taxon>
        <taxon>Pantevenvirales</taxon>
        <taxon>Straboviridae</taxon>
        <taxon>Tevenvirinae</taxon>
        <taxon>Karamvirus</taxon>
        <taxon>Karamvirus pg7</taxon>
    </lineage>
</organism>
<protein>
    <submittedName>
        <fullName evidence="1">Uncharacterized protein</fullName>
    </submittedName>
</protein>
<keyword evidence="2" id="KW-1185">Reference proteome</keyword>